<dbReference type="InterPro" id="IPR008978">
    <property type="entry name" value="HSP20-like_chaperone"/>
</dbReference>
<dbReference type="CDD" id="cd06464">
    <property type="entry name" value="ACD_sHsps-like"/>
    <property type="match status" value="1"/>
</dbReference>
<evidence type="ECO:0000256" key="2">
    <source>
        <dbReference type="RuleBase" id="RU003616"/>
    </source>
</evidence>
<accession>A0A0X3VR33</accession>
<evidence type="ECO:0000313" key="5">
    <source>
        <dbReference type="Proteomes" id="UP000053413"/>
    </source>
</evidence>
<gene>
    <name evidence="4" type="ORF">ADL28_32875</name>
</gene>
<dbReference type="EMBL" id="LLZJ01000388">
    <property type="protein sequence ID" value="KUL47225.1"/>
    <property type="molecule type" value="Genomic_DNA"/>
</dbReference>
<sequence>MNMPVRRQQRGQGTVERPRAWARNPLLEFDDLINQMGGLLESTFGSTAPAITAWTPSADVTEADDAYHIELELPGVDRKDVDIEVNGQELAVTGEIKERERKGIMRHSSRRTGRFEYRLLLPSEVNTEDVAASMSSGVLTITVPKAATAKPRHIEITESSERQGG</sequence>
<evidence type="ECO:0000256" key="1">
    <source>
        <dbReference type="PROSITE-ProRule" id="PRU00285"/>
    </source>
</evidence>
<dbReference type="InterPro" id="IPR031107">
    <property type="entry name" value="Small_HSP"/>
</dbReference>
<dbReference type="Proteomes" id="UP000053413">
    <property type="component" value="Unassembled WGS sequence"/>
</dbReference>
<protein>
    <submittedName>
        <fullName evidence="4">Heat-shock protein</fullName>
    </submittedName>
</protein>
<dbReference type="RefSeq" id="WP_059147433.1">
    <property type="nucleotide sequence ID" value="NZ_LLZJ01000388.1"/>
</dbReference>
<dbReference type="GeneID" id="97429973"/>
<dbReference type="Pfam" id="PF00011">
    <property type="entry name" value="HSP20"/>
    <property type="match status" value="1"/>
</dbReference>
<comment type="similarity">
    <text evidence="1 2">Belongs to the small heat shock protein (HSP20) family.</text>
</comment>
<name>A0A0X3VR33_STRVO</name>
<dbReference type="InterPro" id="IPR002068">
    <property type="entry name" value="A-crystallin/Hsp20_dom"/>
</dbReference>
<dbReference type="AlphaFoldDB" id="A0A0X3VR33"/>
<comment type="caution">
    <text evidence="4">The sequence shown here is derived from an EMBL/GenBank/DDBJ whole genome shotgun (WGS) entry which is preliminary data.</text>
</comment>
<evidence type="ECO:0000259" key="3">
    <source>
        <dbReference type="PROSITE" id="PS01031"/>
    </source>
</evidence>
<dbReference type="SUPFAM" id="SSF49764">
    <property type="entry name" value="HSP20-like chaperones"/>
    <property type="match status" value="1"/>
</dbReference>
<dbReference type="Gene3D" id="2.60.40.790">
    <property type="match status" value="1"/>
</dbReference>
<proteinExistence type="inferred from homology"/>
<dbReference type="PANTHER" id="PTHR11527">
    <property type="entry name" value="HEAT-SHOCK PROTEIN 20 FAMILY MEMBER"/>
    <property type="match status" value="1"/>
</dbReference>
<organism evidence="4 5">
    <name type="scientific">Streptomyces violaceusniger</name>
    <dbReference type="NCBI Taxonomy" id="68280"/>
    <lineage>
        <taxon>Bacteria</taxon>
        <taxon>Bacillati</taxon>
        <taxon>Actinomycetota</taxon>
        <taxon>Actinomycetes</taxon>
        <taxon>Kitasatosporales</taxon>
        <taxon>Streptomycetaceae</taxon>
        <taxon>Streptomyces</taxon>
        <taxon>Streptomyces violaceusniger group</taxon>
    </lineage>
</organism>
<dbReference type="PROSITE" id="PS01031">
    <property type="entry name" value="SHSP"/>
    <property type="match status" value="1"/>
</dbReference>
<evidence type="ECO:0000313" key="4">
    <source>
        <dbReference type="EMBL" id="KUL47225.1"/>
    </source>
</evidence>
<reference evidence="5" key="1">
    <citation type="submission" date="2015-10" db="EMBL/GenBank/DDBJ databases">
        <authorList>
            <person name="Ju K.-S."/>
            <person name="Doroghazi J.R."/>
            <person name="Metcalf W.W."/>
        </authorList>
    </citation>
    <scope>NUCLEOTIDE SEQUENCE [LARGE SCALE GENOMIC DNA]</scope>
    <source>
        <strain evidence="5">NRRL F-8817</strain>
    </source>
</reference>
<feature type="domain" description="SHSP" evidence="3">
    <location>
        <begin position="49"/>
        <end position="159"/>
    </location>
</feature>
<dbReference type="OrthoDB" id="9809760at2"/>